<evidence type="ECO:0000313" key="3">
    <source>
        <dbReference type="Proteomes" id="UP000324748"/>
    </source>
</evidence>
<dbReference type="AlphaFoldDB" id="A0A5B0PD89"/>
<dbReference type="EMBL" id="VSWC01000066">
    <property type="protein sequence ID" value="KAA1097809.1"/>
    <property type="molecule type" value="Genomic_DNA"/>
</dbReference>
<dbReference type="Proteomes" id="UP000324748">
    <property type="component" value="Unassembled WGS sequence"/>
</dbReference>
<feature type="compositionally biased region" description="Basic residues" evidence="1">
    <location>
        <begin position="38"/>
        <end position="55"/>
    </location>
</feature>
<protein>
    <submittedName>
        <fullName evidence="2">Uncharacterized protein</fullName>
    </submittedName>
</protein>
<organism evidence="2 3">
    <name type="scientific">Puccinia graminis f. sp. tritici</name>
    <dbReference type="NCBI Taxonomy" id="56615"/>
    <lineage>
        <taxon>Eukaryota</taxon>
        <taxon>Fungi</taxon>
        <taxon>Dikarya</taxon>
        <taxon>Basidiomycota</taxon>
        <taxon>Pucciniomycotina</taxon>
        <taxon>Pucciniomycetes</taxon>
        <taxon>Pucciniales</taxon>
        <taxon>Pucciniaceae</taxon>
        <taxon>Puccinia</taxon>
    </lineage>
</organism>
<dbReference type="OrthoDB" id="10345143at2759"/>
<proteinExistence type="predicted"/>
<feature type="region of interest" description="Disordered" evidence="1">
    <location>
        <begin position="25"/>
        <end position="70"/>
    </location>
</feature>
<keyword evidence="3" id="KW-1185">Reference proteome</keyword>
<feature type="region of interest" description="Disordered" evidence="1">
    <location>
        <begin position="1"/>
        <end position="20"/>
    </location>
</feature>
<sequence>MEPGIQPLQCDDSADASLPTYKQVITDHPSAKNSVRSAIKKKPRAAQKKKSRANKKAASPEVISDEEKENPAQKVMVSTSFKLFVLDVDKSKKAKKVWLLISPPNPIELEITASPSELATSFDEFKTLVTTNCESAVNNTGRILTEGLLTGSPEINWFVSIARVEGFKKGKPFPLTNAAAFNSWIEALAEVNADESCLSIEMTNPNKVAKLQHDAEVLAKDAARKEAKRLIIAAREKRALEGDTNVGKRKRLDEDSDEEDDDSGNEVDYDKDAVKLIMRQLYATHSANALYDRHLPVYIHPTNRSKFFLLSNGTCQKWARAMAKVTAGVSLQSPPKDIKFDILPSTKAGAGGRTGTGHPTSTPCDHISHACAHRASPQPSSDGPDPGKDVGIRDYVQFIGFRNTDEVVDLLVQNDLQNYKIFRSSNLDRAALRALGLRLGVVTQLCDSVSKFERYLAKQDHMSA</sequence>
<name>A0A5B0PD89_PUCGR</name>
<evidence type="ECO:0000313" key="2">
    <source>
        <dbReference type="EMBL" id="KAA1097809.1"/>
    </source>
</evidence>
<accession>A0A5B0PD89</accession>
<comment type="caution">
    <text evidence="2">The sequence shown here is derived from an EMBL/GenBank/DDBJ whole genome shotgun (WGS) entry which is preliminary data.</text>
</comment>
<reference evidence="2 3" key="1">
    <citation type="submission" date="2019-05" db="EMBL/GenBank/DDBJ databases">
        <title>Emergence of the Ug99 lineage of the wheat stem rust pathogen through somatic hybridization.</title>
        <authorList>
            <person name="Li F."/>
            <person name="Upadhyaya N.M."/>
            <person name="Sperschneider J."/>
            <person name="Matny O."/>
            <person name="Nguyen-Phuc H."/>
            <person name="Mago R."/>
            <person name="Raley C."/>
            <person name="Miller M.E."/>
            <person name="Silverstein K.A.T."/>
            <person name="Henningsen E."/>
            <person name="Hirsch C.D."/>
            <person name="Visser B."/>
            <person name="Pretorius Z.A."/>
            <person name="Steffenson B.J."/>
            <person name="Schwessinger B."/>
            <person name="Dodds P.N."/>
            <person name="Figueroa M."/>
        </authorList>
    </citation>
    <scope>NUCLEOTIDE SEQUENCE [LARGE SCALE GENOMIC DNA]</scope>
    <source>
        <strain evidence="2">21-0</strain>
    </source>
</reference>
<evidence type="ECO:0000256" key="1">
    <source>
        <dbReference type="SAM" id="MobiDB-lite"/>
    </source>
</evidence>
<gene>
    <name evidence="2" type="ORF">PGT21_020789</name>
</gene>